<keyword evidence="1" id="KW-0812">Transmembrane</keyword>
<accession>A0A1I7X5H5</accession>
<protein>
    <submittedName>
        <fullName evidence="3">Col_cuticle_N domain-containing protein</fullName>
    </submittedName>
</protein>
<sequence>MAQDNMFQAIMTRQQVALERLSSRSPATRGVSKEAAWSITVIAAFCAVIITIMRFKNNDILYTSSLNQHILMPSALAMTPLSYAQVRDTLQSDVGIPSDEYDTDTGPIIGERGNRPYLSINILDLFIDLRLRVGQLIFCIGTAVILLVITSVLILLLLIGFGRVLRDISTQEENIKQGLQMIPNMPSRNHKIVYTTTGGKQDIDQYVEEIDNYLKSNPNSVIYKKDSSKTHNQL</sequence>
<dbReference type="Proteomes" id="UP000095283">
    <property type="component" value="Unplaced"/>
</dbReference>
<feature type="transmembrane region" description="Helical" evidence="1">
    <location>
        <begin position="136"/>
        <end position="161"/>
    </location>
</feature>
<keyword evidence="1" id="KW-1133">Transmembrane helix</keyword>
<evidence type="ECO:0000256" key="1">
    <source>
        <dbReference type="SAM" id="Phobius"/>
    </source>
</evidence>
<evidence type="ECO:0000313" key="2">
    <source>
        <dbReference type="Proteomes" id="UP000095283"/>
    </source>
</evidence>
<evidence type="ECO:0000313" key="3">
    <source>
        <dbReference type="WBParaSite" id="Hba_12854"/>
    </source>
</evidence>
<dbReference type="AlphaFoldDB" id="A0A1I7X5H5"/>
<dbReference type="WBParaSite" id="Hba_12854">
    <property type="protein sequence ID" value="Hba_12854"/>
    <property type="gene ID" value="Hba_12854"/>
</dbReference>
<keyword evidence="1" id="KW-0472">Membrane</keyword>
<reference evidence="3" key="1">
    <citation type="submission" date="2016-11" db="UniProtKB">
        <authorList>
            <consortium name="WormBaseParasite"/>
        </authorList>
    </citation>
    <scope>IDENTIFICATION</scope>
</reference>
<keyword evidence="2" id="KW-1185">Reference proteome</keyword>
<proteinExistence type="predicted"/>
<feature type="transmembrane region" description="Helical" evidence="1">
    <location>
        <begin position="35"/>
        <end position="55"/>
    </location>
</feature>
<name>A0A1I7X5H5_HETBA</name>
<organism evidence="2 3">
    <name type="scientific">Heterorhabditis bacteriophora</name>
    <name type="common">Entomopathogenic nematode worm</name>
    <dbReference type="NCBI Taxonomy" id="37862"/>
    <lineage>
        <taxon>Eukaryota</taxon>
        <taxon>Metazoa</taxon>
        <taxon>Ecdysozoa</taxon>
        <taxon>Nematoda</taxon>
        <taxon>Chromadorea</taxon>
        <taxon>Rhabditida</taxon>
        <taxon>Rhabditina</taxon>
        <taxon>Rhabditomorpha</taxon>
        <taxon>Strongyloidea</taxon>
        <taxon>Heterorhabditidae</taxon>
        <taxon>Heterorhabditis</taxon>
    </lineage>
</organism>